<protein>
    <submittedName>
        <fullName evidence="2">Uncharacterized protein</fullName>
    </submittedName>
</protein>
<comment type="caution">
    <text evidence="2">The sequence shown here is derived from an EMBL/GenBank/DDBJ whole genome shotgun (WGS) entry which is preliminary data.</text>
</comment>
<organism evidence="2 3">
    <name type="scientific">Nocardioides yefusunii</name>
    <dbReference type="NCBI Taxonomy" id="2500546"/>
    <lineage>
        <taxon>Bacteria</taxon>
        <taxon>Bacillati</taxon>
        <taxon>Actinomycetota</taxon>
        <taxon>Actinomycetes</taxon>
        <taxon>Propionibacteriales</taxon>
        <taxon>Nocardioidaceae</taxon>
        <taxon>Nocardioides</taxon>
    </lineage>
</organism>
<dbReference type="Proteomes" id="UP001596098">
    <property type="component" value="Unassembled WGS sequence"/>
</dbReference>
<dbReference type="EMBL" id="JBHSQI010000003">
    <property type="protein sequence ID" value="MFC6153433.1"/>
    <property type="molecule type" value="Genomic_DNA"/>
</dbReference>
<keyword evidence="3" id="KW-1185">Reference proteome</keyword>
<reference evidence="3" key="1">
    <citation type="journal article" date="2019" name="Int. J. Syst. Evol. Microbiol.">
        <title>The Global Catalogue of Microorganisms (GCM) 10K type strain sequencing project: providing services to taxonomists for standard genome sequencing and annotation.</title>
        <authorList>
            <consortium name="The Broad Institute Genomics Platform"/>
            <consortium name="The Broad Institute Genome Sequencing Center for Infectious Disease"/>
            <person name="Wu L."/>
            <person name="Ma J."/>
        </authorList>
    </citation>
    <scope>NUCLEOTIDE SEQUENCE [LARGE SCALE GENOMIC DNA]</scope>
    <source>
        <strain evidence="3">DFY28</strain>
    </source>
</reference>
<sequence>MFWIVLFWVVAIVFALVVLAQVGYVGRGREVPGITSLRRLLERENDHQAPATVRDGGPDEAESL</sequence>
<proteinExistence type="predicted"/>
<dbReference type="RefSeq" id="WP_128221258.1">
    <property type="nucleotide sequence ID" value="NZ_CP034929.1"/>
</dbReference>
<evidence type="ECO:0000313" key="2">
    <source>
        <dbReference type="EMBL" id="MFC6153433.1"/>
    </source>
</evidence>
<accession>A0ABW1QWJ5</accession>
<name>A0ABW1QWJ5_9ACTN</name>
<gene>
    <name evidence="2" type="ORF">ACFPWU_07100</name>
</gene>
<feature type="region of interest" description="Disordered" evidence="1">
    <location>
        <begin position="45"/>
        <end position="64"/>
    </location>
</feature>
<evidence type="ECO:0000313" key="3">
    <source>
        <dbReference type="Proteomes" id="UP001596098"/>
    </source>
</evidence>
<evidence type="ECO:0000256" key="1">
    <source>
        <dbReference type="SAM" id="MobiDB-lite"/>
    </source>
</evidence>